<reference evidence="3" key="3">
    <citation type="submission" date="2025-09" db="UniProtKB">
        <authorList>
            <consortium name="Ensembl"/>
        </authorList>
    </citation>
    <scope>IDENTIFICATION</scope>
</reference>
<sequence length="146" mass="16782">DGFSPLHLTKGRHLAMAYLQVGGRQSDVARVCQSVTSRPASRHRTTGRVHDRPSSGAPRVTESNDDQYLRTYVLRHRYTTSTQLQACLRNARSTRVSRPTIHNQLHRFGFNARRPLQVTPLTPRHRRERLHWQVTWSIGPSGNLVR</sequence>
<dbReference type="GeneTree" id="ENSGT00940000176846"/>
<evidence type="ECO:0000313" key="4">
    <source>
        <dbReference type="Proteomes" id="UP000694580"/>
    </source>
</evidence>
<feature type="domain" description="Transposase Tc1-like" evidence="2">
    <location>
        <begin position="67"/>
        <end position="133"/>
    </location>
</feature>
<dbReference type="GO" id="GO:0003677">
    <property type="term" value="F:DNA binding"/>
    <property type="evidence" value="ECO:0007669"/>
    <property type="project" value="InterPro"/>
</dbReference>
<evidence type="ECO:0000313" key="3">
    <source>
        <dbReference type="Ensembl" id="ENSDCDP00010036692.1"/>
    </source>
</evidence>
<dbReference type="Pfam" id="PF01498">
    <property type="entry name" value="HTH_Tnp_Tc3_2"/>
    <property type="match status" value="1"/>
</dbReference>
<reference evidence="3 4" key="1">
    <citation type="submission" date="2020-06" db="EMBL/GenBank/DDBJ databases">
        <authorList>
            <consortium name="Wellcome Sanger Institute Data Sharing"/>
        </authorList>
    </citation>
    <scope>NUCLEOTIDE SEQUENCE [LARGE SCALE GENOMIC DNA]</scope>
</reference>
<dbReference type="GO" id="GO:0006313">
    <property type="term" value="P:DNA transposition"/>
    <property type="evidence" value="ECO:0007669"/>
    <property type="project" value="InterPro"/>
</dbReference>
<feature type="region of interest" description="Disordered" evidence="1">
    <location>
        <begin position="35"/>
        <end position="64"/>
    </location>
</feature>
<dbReference type="SUPFAM" id="SSF46689">
    <property type="entry name" value="Homeodomain-like"/>
    <property type="match status" value="1"/>
</dbReference>
<evidence type="ECO:0000256" key="1">
    <source>
        <dbReference type="SAM" id="MobiDB-lite"/>
    </source>
</evidence>
<proteinExistence type="predicted"/>
<keyword evidence="4" id="KW-1185">Reference proteome</keyword>
<organism evidence="3 4">
    <name type="scientific">Denticeps clupeoides</name>
    <name type="common">denticle herring</name>
    <dbReference type="NCBI Taxonomy" id="299321"/>
    <lineage>
        <taxon>Eukaryota</taxon>
        <taxon>Metazoa</taxon>
        <taxon>Chordata</taxon>
        <taxon>Craniata</taxon>
        <taxon>Vertebrata</taxon>
        <taxon>Euteleostomi</taxon>
        <taxon>Actinopterygii</taxon>
        <taxon>Neopterygii</taxon>
        <taxon>Teleostei</taxon>
        <taxon>Clupei</taxon>
        <taxon>Clupeiformes</taxon>
        <taxon>Denticipitoidei</taxon>
        <taxon>Denticipitidae</taxon>
        <taxon>Denticeps</taxon>
    </lineage>
</organism>
<dbReference type="InterPro" id="IPR009057">
    <property type="entry name" value="Homeodomain-like_sf"/>
</dbReference>
<protein>
    <recommendedName>
        <fullName evidence="2">Transposase Tc1-like domain-containing protein</fullName>
    </recommendedName>
</protein>
<evidence type="ECO:0000259" key="2">
    <source>
        <dbReference type="Pfam" id="PF01498"/>
    </source>
</evidence>
<dbReference type="InterPro" id="IPR002492">
    <property type="entry name" value="Transposase_Tc1-like"/>
</dbReference>
<dbReference type="Proteomes" id="UP000694580">
    <property type="component" value="Chromosome 10"/>
</dbReference>
<dbReference type="Ensembl" id="ENSDCDT00010046162.1">
    <property type="protein sequence ID" value="ENSDCDP00010036692.1"/>
    <property type="gene ID" value="ENSDCDG00010024007.1"/>
</dbReference>
<accession>A0AAY4CTX3</accession>
<name>A0AAY4CTX3_9TELE</name>
<dbReference type="AlphaFoldDB" id="A0AAY4CTX3"/>
<dbReference type="GO" id="GO:0015074">
    <property type="term" value="P:DNA integration"/>
    <property type="evidence" value="ECO:0007669"/>
    <property type="project" value="InterPro"/>
</dbReference>
<reference evidence="3" key="2">
    <citation type="submission" date="2025-08" db="UniProtKB">
        <authorList>
            <consortium name="Ensembl"/>
        </authorList>
    </citation>
    <scope>IDENTIFICATION</scope>
</reference>